<dbReference type="AlphaFoldDB" id="A0A4R6JRS1"/>
<dbReference type="EMBL" id="SNWR01000001">
    <property type="protein sequence ID" value="TDO37335.1"/>
    <property type="molecule type" value="Genomic_DNA"/>
</dbReference>
<organism evidence="1 2">
    <name type="scientific">Paractinoplanes brasiliensis</name>
    <dbReference type="NCBI Taxonomy" id="52695"/>
    <lineage>
        <taxon>Bacteria</taxon>
        <taxon>Bacillati</taxon>
        <taxon>Actinomycetota</taxon>
        <taxon>Actinomycetes</taxon>
        <taxon>Micromonosporales</taxon>
        <taxon>Micromonosporaceae</taxon>
        <taxon>Paractinoplanes</taxon>
    </lineage>
</organism>
<accession>A0A4R6JRS1</accession>
<dbReference type="GO" id="GO:0032259">
    <property type="term" value="P:methylation"/>
    <property type="evidence" value="ECO:0007669"/>
    <property type="project" value="UniProtKB-KW"/>
</dbReference>
<name>A0A4R6JRS1_9ACTN</name>
<dbReference type="RefSeq" id="WP_166661086.1">
    <property type="nucleotide sequence ID" value="NZ_BOMD01000055.1"/>
</dbReference>
<evidence type="ECO:0000313" key="2">
    <source>
        <dbReference type="Proteomes" id="UP000294901"/>
    </source>
</evidence>
<comment type="caution">
    <text evidence="1">The sequence shown here is derived from an EMBL/GenBank/DDBJ whole genome shotgun (WGS) entry which is preliminary data.</text>
</comment>
<gene>
    <name evidence="1" type="ORF">C8E87_0949</name>
</gene>
<proteinExistence type="predicted"/>
<dbReference type="Proteomes" id="UP000294901">
    <property type="component" value="Unassembled WGS sequence"/>
</dbReference>
<dbReference type="PANTHER" id="PTHR43861">
    <property type="entry name" value="TRANS-ACONITATE 2-METHYLTRANSFERASE-RELATED"/>
    <property type="match status" value="1"/>
</dbReference>
<keyword evidence="2" id="KW-1185">Reference proteome</keyword>
<dbReference type="Gene3D" id="3.40.50.150">
    <property type="entry name" value="Vaccinia Virus protein VP39"/>
    <property type="match status" value="1"/>
</dbReference>
<dbReference type="CDD" id="cd02440">
    <property type="entry name" value="AdoMet_MTases"/>
    <property type="match status" value="1"/>
</dbReference>
<reference evidence="1 2" key="1">
    <citation type="submission" date="2019-03" db="EMBL/GenBank/DDBJ databases">
        <title>Sequencing the genomes of 1000 actinobacteria strains.</title>
        <authorList>
            <person name="Klenk H.-P."/>
        </authorList>
    </citation>
    <scope>NUCLEOTIDE SEQUENCE [LARGE SCALE GENOMIC DNA]</scope>
    <source>
        <strain evidence="1 2">DSM 43805</strain>
    </source>
</reference>
<protein>
    <submittedName>
        <fullName evidence="1">Methyltransferase family protein</fullName>
    </submittedName>
</protein>
<dbReference type="Pfam" id="PF13489">
    <property type="entry name" value="Methyltransf_23"/>
    <property type="match status" value="1"/>
</dbReference>
<keyword evidence="1" id="KW-0808">Transferase</keyword>
<dbReference type="SUPFAM" id="SSF53335">
    <property type="entry name" value="S-adenosyl-L-methionine-dependent methyltransferases"/>
    <property type="match status" value="1"/>
</dbReference>
<sequence length="260" mass="27870">MSTYVLGRTPEEHERLRRQAAVWQPATARLLDQVGLSPGDRCLDAGCGTGAVMELMAARGARVTGIDLDTELGEKAAAGAGGTFVRADLDSDDDAVPPQSFDVVYGRLVLLHLNDPVAALRRMWRWVAPGGKLVVQDYDMDAVESVPPLPVVDEWRRVFLGAFAGAGRDHRIGLRLPALFAEAGIGAPGLTDVAGRLGTMADSAGMLSATYRSIAPLALRLGLITEEQRDRFPADMDDAMRAHPGHLAVWPLLIGAVRSR</sequence>
<keyword evidence="1" id="KW-0489">Methyltransferase</keyword>
<dbReference type="InterPro" id="IPR029063">
    <property type="entry name" value="SAM-dependent_MTases_sf"/>
</dbReference>
<evidence type="ECO:0000313" key="1">
    <source>
        <dbReference type="EMBL" id="TDO37335.1"/>
    </source>
</evidence>
<dbReference type="GO" id="GO:0008168">
    <property type="term" value="F:methyltransferase activity"/>
    <property type="evidence" value="ECO:0007669"/>
    <property type="project" value="UniProtKB-KW"/>
</dbReference>